<keyword evidence="3" id="KW-0732">Signal</keyword>
<sequence>MNNEMKRFLNNIIPLSVIMGGSLLTSCAKFVELGAPPTQIEYQDGFLTDASAQSVILGLYVSATGTATNANLSSMTSLYTGLAADDLQYNGADALLVEFYTNGLLSTNGLVNNIWGNLYQLIKNTNNAVAALEASNSLTPAIKDQLIGEAKFIRAYTYLYLVNLYGDVPLYTADDSGVFESAVLPRTSTDRVYEQILSDLQDAETKLGVAYQGTFRGRVNKHAASALLARAYLYRKDYVNAELYASKVLAATDLYSMPAPSTSFTNTSGEIIFQLANINGVTTFAANYNAVGATTIPAYTLPDRHYQTFETTPEEDLRKLNWVTPKTVGDKVYYTITKYKSTSPAIGNEYHVVLRLAEQYLIRAEARANRDNLEGAKADIDAVRSRAGIEGISSDLTETQMLTAIETERLHELFGEYGHRWFDLKRTDRATAVLAPVKANWQTTDVLFPIPSAQRLANNRLTQNLGYED</sequence>
<feature type="domain" description="RagB/SusD" evidence="6">
    <location>
        <begin position="340"/>
        <end position="467"/>
    </location>
</feature>
<dbReference type="EMBL" id="SUME01000007">
    <property type="protein sequence ID" value="TJZ53747.1"/>
    <property type="molecule type" value="Genomic_DNA"/>
</dbReference>
<evidence type="ECO:0000313" key="8">
    <source>
        <dbReference type="EMBL" id="TJZ53747.1"/>
    </source>
</evidence>
<proteinExistence type="inferred from homology"/>
<dbReference type="Pfam" id="PF14322">
    <property type="entry name" value="SusD-like_3"/>
    <property type="match status" value="1"/>
</dbReference>
<keyword evidence="9" id="KW-1185">Reference proteome</keyword>
<dbReference type="PROSITE" id="PS51257">
    <property type="entry name" value="PROKAR_LIPOPROTEIN"/>
    <property type="match status" value="1"/>
</dbReference>
<evidence type="ECO:0000256" key="5">
    <source>
        <dbReference type="ARBA" id="ARBA00023237"/>
    </source>
</evidence>
<protein>
    <submittedName>
        <fullName evidence="8">RagB/SusD family nutrient uptake outer membrane protein</fullName>
    </submittedName>
</protein>
<keyword evidence="5" id="KW-0998">Cell outer membrane</keyword>
<evidence type="ECO:0000259" key="7">
    <source>
        <dbReference type="Pfam" id="PF14322"/>
    </source>
</evidence>
<comment type="similarity">
    <text evidence="2">Belongs to the SusD family.</text>
</comment>
<evidence type="ECO:0000256" key="1">
    <source>
        <dbReference type="ARBA" id="ARBA00004442"/>
    </source>
</evidence>
<organism evidence="8 9">
    <name type="scientific">Sphingobacterium olei</name>
    <dbReference type="NCBI Taxonomy" id="2571155"/>
    <lineage>
        <taxon>Bacteria</taxon>
        <taxon>Pseudomonadati</taxon>
        <taxon>Bacteroidota</taxon>
        <taxon>Sphingobacteriia</taxon>
        <taxon>Sphingobacteriales</taxon>
        <taxon>Sphingobacteriaceae</taxon>
        <taxon>Sphingobacterium</taxon>
    </lineage>
</organism>
<evidence type="ECO:0000256" key="2">
    <source>
        <dbReference type="ARBA" id="ARBA00006275"/>
    </source>
</evidence>
<evidence type="ECO:0000259" key="6">
    <source>
        <dbReference type="Pfam" id="PF07980"/>
    </source>
</evidence>
<keyword evidence="4" id="KW-0472">Membrane</keyword>
<dbReference type="AlphaFoldDB" id="A0A4U0NHP7"/>
<evidence type="ECO:0000256" key="4">
    <source>
        <dbReference type="ARBA" id="ARBA00023136"/>
    </source>
</evidence>
<comment type="caution">
    <text evidence="8">The sequence shown here is derived from an EMBL/GenBank/DDBJ whole genome shotgun (WGS) entry which is preliminary data.</text>
</comment>
<dbReference type="GO" id="GO:0009279">
    <property type="term" value="C:cell outer membrane"/>
    <property type="evidence" value="ECO:0007669"/>
    <property type="project" value="UniProtKB-SubCell"/>
</dbReference>
<accession>A0A4U0NHP7</accession>
<dbReference type="OrthoDB" id="621570at2"/>
<dbReference type="Proteomes" id="UP000306808">
    <property type="component" value="Unassembled WGS sequence"/>
</dbReference>
<dbReference type="InterPro" id="IPR012944">
    <property type="entry name" value="SusD_RagB_dom"/>
</dbReference>
<evidence type="ECO:0000313" key="9">
    <source>
        <dbReference type="Proteomes" id="UP000306808"/>
    </source>
</evidence>
<evidence type="ECO:0000256" key="3">
    <source>
        <dbReference type="ARBA" id="ARBA00022729"/>
    </source>
</evidence>
<gene>
    <name evidence="8" type="ORF">FAZ15_17125</name>
</gene>
<dbReference type="InterPro" id="IPR033985">
    <property type="entry name" value="SusD-like_N"/>
</dbReference>
<dbReference type="Pfam" id="PF07980">
    <property type="entry name" value="SusD_RagB"/>
    <property type="match status" value="1"/>
</dbReference>
<comment type="subcellular location">
    <subcellularLocation>
        <location evidence="1">Cell outer membrane</location>
    </subcellularLocation>
</comment>
<name>A0A4U0NHP7_9SPHI</name>
<dbReference type="InterPro" id="IPR011990">
    <property type="entry name" value="TPR-like_helical_dom_sf"/>
</dbReference>
<dbReference type="Gene3D" id="1.25.40.390">
    <property type="match status" value="1"/>
</dbReference>
<dbReference type="CDD" id="cd08977">
    <property type="entry name" value="SusD"/>
    <property type="match status" value="1"/>
</dbReference>
<feature type="domain" description="SusD-like N-terminal" evidence="7">
    <location>
        <begin position="53"/>
        <end position="233"/>
    </location>
</feature>
<reference evidence="8 9" key="1">
    <citation type="submission" date="2019-04" db="EMBL/GenBank/DDBJ databases">
        <title>Sphingobacterium olei sp. nov., isolated from oil-contaminated soil.</title>
        <authorList>
            <person name="Liu B."/>
        </authorList>
    </citation>
    <scope>NUCLEOTIDE SEQUENCE [LARGE SCALE GENOMIC DNA]</scope>
    <source>
        <strain evidence="8 9">HAL-9</strain>
    </source>
</reference>
<dbReference type="SUPFAM" id="SSF48452">
    <property type="entry name" value="TPR-like"/>
    <property type="match status" value="1"/>
</dbReference>